<feature type="compositionally biased region" description="Basic and acidic residues" evidence="8">
    <location>
        <begin position="290"/>
        <end position="303"/>
    </location>
</feature>
<dbReference type="Proteomes" id="UP001216440">
    <property type="component" value="Chromosome"/>
</dbReference>
<evidence type="ECO:0000256" key="2">
    <source>
        <dbReference type="ARBA" id="ARBA00022475"/>
    </source>
</evidence>
<comment type="function">
    <text evidence="7">Catalyzes the transfer of the diacylglyceryl group from phosphatidylglycerol to the sulfhydryl group of the N-terminal cysteine of a prolipoprotein, the first step in the formation of mature lipoproteins.</text>
</comment>
<dbReference type="GO" id="GO:0008961">
    <property type="term" value="F:phosphatidylglycerol-prolipoprotein diacylglyceryl transferase activity"/>
    <property type="evidence" value="ECO:0007669"/>
    <property type="project" value="UniProtKB-EC"/>
</dbReference>
<evidence type="ECO:0000256" key="6">
    <source>
        <dbReference type="ARBA" id="ARBA00023136"/>
    </source>
</evidence>
<organism evidence="9 10">
    <name type="scientific">Streptomyces cathayae</name>
    <dbReference type="NCBI Taxonomy" id="3031124"/>
    <lineage>
        <taxon>Bacteria</taxon>
        <taxon>Bacillati</taxon>
        <taxon>Actinomycetota</taxon>
        <taxon>Actinomycetes</taxon>
        <taxon>Kitasatosporales</taxon>
        <taxon>Streptomycetaceae</taxon>
        <taxon>Streptomyces</taxon>
    </lineage>
</organism>
<accession>A0ABY8K9L6</accession>
<dbReference type="PANTHER" id="PTHR30589:SF0">
    <property type="entry name" value="PHOSPHATIDYLGLYCEROL--PROLIPOPROTEIN DIACYLGLYCERYL TRANSFERASE"/>
    <property type="match status" value="1"/>
</dbReference>
<name>A0ABY8K9L6_9ACTN</name>
<feature type="transmembrane region" description="Helical" evidence="7">
    <location>
        <begin position="91"/>
        <end position="113"/>
    </location>
</feature>
<comment type="catalytic activity">
    <reaction evidence="7">
        <text>L-cysteinyl-[prolipoprotein] + a 1,2-diacyl-sn-glycero-3-phospho-(1'-sn-glycerol) = an S-1,2-diacyl-sn-glyceryl-L-cysteinyl-[prolipoprotein] + sn-glycerol 1-phosphate + H(+)</text>
        <dbReference type="Rhea" id="RHEA:56712"/>
        <dbReference type="Rhea" id="RHEA-COMP:14679"/>
        <dbReference type="Rhea" id="RHEA-COMP:14680"/>
        <dbReference type="ChEBI" id="CHEBI:15378"/>
        <dbReference type="ChEBI" id="CHEBI:29950"/>
        <dbReference type="ChEBI" id="CHEBI:57685"/>
        <dbReference type="ChEBI" id="CHEBI:64716"/>
        <dbReference type="ChEBI" id="CHEBI:140658"/>
        <dbReference type="EC" id="2.5.1.145"/>
    </reaction>
</comment>
<feature type="compositionally biased region" description="Basic and acidic residues" evidence="8">
    <location>
        <begin position="313"/>
        <end position="322"/>
    </location>
</feature>
<gene>
    <name evidence="7 9" type="primary">lgt</name>
    <name evidence="9" type="ORF">PYS65_27275</name>
</gene>
<evidence type="ECO:0000256" key="8">
    <source>
        <dbReference type="SAM" id="MobiDB-lite"/>
    </source>
</evidence>
<dbReference type="PANTHER" id="PTHR30589">
    <property type="entry name" value="PROLIPOPROTEIN DIACYLGLYCERYL TRANSFERASE"/>
    <property type="match status" value="1"/>
</dbReference>
<dbReference type="InterPro" id="IPR001640">
    <property type="entry name" value="Lgt"/>
</dbReference>
<reference evidence="9 10" key="1">
    <citation type="submission" date="2023-03" db="EMBL/GenBank/DDBJ databases">
        <authorList>
            <person name="Mo P."/>
        </authorList>
    </citation>
    <scope>NUCLEOTIDE SEQUENCE [LARGE SCALE GENOMIC DNA]</scope>
    <source>
        <strain evidence="9 10">HUAS 5</strain>
    </source>
</reference>
<protein>
    <recommendedName>
        <fullName evidence="7">Phosphatidylglycerol--prolipoprotein diacylglyceryl transferase</fullName>
        <ecNumber evidence="7">2.5.1.145</ecNumber>
    </recommendedName>
</protein>
<dbReference type="NCBIfam" id="TIGR00544">
    <property type="entry name" value="lgt"/>
    <property type="match status" value="1"/>
</dbReference>
<dbReference type="PROSITE" id="PS01311">
    <property type="entry name" value="LGT"/>
    <property type="match status" value="1"/>
</dbReference>
<keyword evidence="3 7" id="KW-0808">Transferase</keyword>
<feature type="transmembrane region" description="Helical" evidence="7">
    <location>
        <begin position="238"/>
        <end position="256"/>
    </location>
</feature>
<sequence length="361" mass="38708">MELAYIPSPSSGVLYLGPVPLRGYAFSILVGLFVALWIVDRRWVARGGQKGTAWDIAFWAIPFGLVGGRLYHVITDYQLYFGEGRDWVDAFKIWEGGLGIWGAVALGALGAWIGCRRRGIALPPYADAVAPGLALAQAIGRWGNWFNQELYGRETDLPWALHITSTEGGRVPGYYHPTFLYESLWCVGVALLVIWADRRFKLGHGRAFALYVAAYCAGRFWIEYMRVDEAHDILGLRLNNWTAMIVFVLAVVYIVVSAKKRPGREDVVEPGAAAAFDGAADASGGTGTGEKGKADSPEAKGDAEPTEDTEAGGDAKAEEAAKNAKNAKSAKGKEDAEAGDDAEADSGGARSKDGAGSAKKS</sequence>
<keyword evidence="5 7" id="KW-1133">Transmembrane helix</keyword>
<keyword evidence="6 7" id="KW-0472">Membrane</keyword>
<dbReference type="Pfam" id="PF01790">
    <property type="entry name" value="LGT"/>
    <property type="match status" value="1"/>
</dbReference>
<evidence type="ECO:0000256" key="3">
    <source>
        <dbReference type="ARBA" id="ARBA00022679"/>
    </source>
</evidence>
<comment type="subcellular location">
    <subcellularLocation>
        <location evidence="7">Cell membrane</location>
        <topology evidence="7">Multi-pass membrane protein</topology>
    </subcellularLocation>
</comment>
<keyword evidence="4 7" id="KW-0812">Transmembrane</keyword>
<evidence type="ECO:0000256" key="1">
    <source>
        <dbReference type="ARBA" id="ARBA00007150"/>
    </source>
</evidence>
<dbReference type="RefSeq" id="WP_279336586.1">
    <property type="nucleotide sequence ID" value="NZ_CP121682.1"/>
</dbReference>
<dbReference type="HAMAP" id="MF_01147">
    <property type="entry name" value="Lgt"/>
    <property type="match status" value="1"/>
</dbReference>
<evidence type="ECO:0000313" key="10">
    <source>
        <dbReference type="Proteomes" id="UP001216440"/>
    </source>
</evidence>
<feature type="region of interest" description="Disordered" evidence="8">
    <location>
        <begin position="279"/>
        <end position="361"/>
    </location>
</feature>
<evidence type="ECO:0000313" key="9">
    <source>
        <dbReference type="EMBL" id="WGD43536.1"/>
    </source>
</evidence>
<feature type="transmembrane region" description="Helical" evidence="7">
    <location>
        <begin position="179"/>
        <end position="196"/>
    </location>
</feature>
<feature type="transmembrane region" description="Helical" evidence="7">
    <location>
        <begin position="51"/>
        <end position="71"/>
    </location>
</feature>
<keyword evidence="2 7" id="KW-1003">Cell membrane</keyword>
<feature type="transmembrane region" description="Helical" evidence="7">
    <location>
        <begin position="208"/>
        <end position="226"/>
    </location>
</feature>
<comment type="pathway">
    <text evidence="7">Protein modification; lipoprotein biosynthesis (diacylglyceryl transfer).</text>
</comment>
<evidence type="ECO:0000256" key="7">
    <source>
        <dbReference type="HAMAP-Rule" id="MF_01147"/>
    </source>
</evidence>
<evidence type="ECO:0000256" key="5">
    <source>
        <dbReference type="ARBA" id="ARBA00022989"/>
    </source>
</evidence>
<comment type="similarity">
    <text evidence="1 7">Belongs to the Lgt family.</text>
</comment>
<keyword evidence="10" id="KW-1185">Reference proteome</keyword>
<dbReference type="EMBL" id="CP121682">
    <property type="protein sequence ID" value="WGD43536.1"/>
    <property type="molecule type" value="Genomic_DNA"/>
</dbReference>
<dbReference type="EC" id="2.5.1.145" evidence="7"/>
<feature type="binding site" evidence="7">
    <location>
        <position position="141"/>
    </location>
    <ligand>
        <name>a 1,2-diacyl-sn-glycero-3-phospho-(1'-sn-glycerol)</name>
        <dbReference type="ChEBI" id="CHEBI:64716"/>
    </ligand>
</feature>
<evidence type="ECO:0000256" key="4">
    <source>
        <dbReference type="ARBA" id="ARBA00022692"/>
    </source>
</evidence>
<feature type="transmembrane region" description="Helical" evidence="7">
    <location>
        <begin position="20"/>
        <end position="39"/>
    </location>
</feature>
<proteinExistence type="inferred from homology"/>